<accession>A0A9W6I146</accession>
<organism evidence="2 3">
    <name type="scientific">Streptosporangium carneum</name>
    <dbReference type="NCBI Taxonomy" id="47481"/>
    <lineage>
        <taxon>Bacteria</taxon>
        <taxon>Bacillati</taxon>
        <taxon>Actinomycetota</taxon>
        <taxon>Actinomycetes</taxon>
        <taxon>Streptosporangiales</taxon>
        <taxon>Streptosporangiaceae</taxon>
        <taxon>Streptosporangium</taxon>
    </lineage>
</organism>
<name>A0A9W6I146_9ACTN</name>
<dbReference type="Pfam" id="PF13560">
    <property type="entry name" value="HTH_31"/>
    <property type="match status" value="1"/>
</dbReference>
<dbReference type="EMBL" id="BSEV01000007">
    <property type="protein sequence ID" value="GLK10095.1"/>
    <property type="molecule type" value="Genomic_DNA"/>
</dbReference>
<dbReference type="RefSeq" id="WP_271218540.1">
    <property type="nucleotide sequence ID" value="NZ_BAAAVD010000010.1"/>
</dbReference>
<dbReference type="AlphaFoldDB" id="A0A9W6I146"/>
<dbReference type="PROSITE" id="PS50943">
    <property type="entry name" value="HTH_CROC1"/>
    <property type="match status" value="1"/>
</dbReference>
<dbReference type="InterPro" id="IPR043917">
    <property type="entry name" value="DUF5753"/>
</dbReference>
<proteinExistence type="predicted"/>
<sequence length="291" mass="32403">MRVKRGPTLRAQWLGKHLREFRESAKLTLRQAGDYLQRDAATISRLESGIIPARASDVLALLNLYGVGDQKMRDGLEQLSRDIWRKGWWDGYATESLGGMLDHAWLETRAKKICSYDAMVVPGLLQTRDYALEVIAADDADTSREQIERWVEFRMDRQRALDAETAPILEVILDEAVLHRVIGGPRVMCAQLERLTDVAVRPNVSVQVLPFAAGAHASLDGAFMFFDMPEPYSDVAHVDTRGGAVYTEAEGAEDFARAYDSIQSAALTPDESAIVIRAALDRVKQARGRST</sequence>
<dbReference type="Pfam" id="PF19054">
    <property type="entry name" value="DUF5753"/>
    <property type="match status" value="1"/>
</dbReference>
<dbReference type="GO" id="GO:0003677">
    <property type="term" value="F:DNA binding"/>
    <property type="evidence" value="ECO:0007669"/>
    <property type="project" value="InterPro"/>
</dbReference>
<protein>
    <submittedName>
        <fullName evidence="2">Transcriptional regulator</fullName>
    </submittedName>
</protein>
<gene>
    <name evidence="2" type="ORF">GCM10017600_35010</name>
</gene>
<dbReference type="SMART" id="SM00530">
    <property type="entry name" value="HTH_XRE"/>
    <property type="match status" value="1"/>
</dbReference>
<dbReference type="CDD" id="cd00093">
    <property type="entry name" value="HTH_XRE"/>
    <property type="match status" value="1"/>
</dbReference>
<evidence type="ECO:0000313" key="3">
    <source>
        <dbReference type="Proteomes" id="UP001143474"/>
    </source>
</evidence>
<comment type="caution">
    <text evidence="2">The sequence shown here is derived from an EMBL/GenBank/DDBJ whole genome shotgun (WGS) entry which is preliminary data.</text>
</comment>
<dbReference type="InterPro" id="IPR010982">
    <property type="entry name" value="Lambda_DNA-bd_dom_sf"/>
</dbReference>
<dbReference type="SUPFAM" id="SSF47413">
    <property type="entry name" value="lambda repressor-like DNA-binding domains"/>
    <property type="match status" value="1"/>
</dbReference>
<dbReference type="InterPro" id="IPR001387">
    <property type="entry name" value="Cro/C1-type_HTH"/>
</dbReference>
<keyword evidence="3" id="KW-1185">Reference proteome</keyword>
<dbReference type="Proteomes" id="UP001143474">
    <property type="component" value="Unassembled WGS sequence"/>
</dbReference>
<dbReference type="Gene3D" id="1.10.260.40">
    <property type="entry name" value="lambda repressor-like DNA-binding domains"/>
    <property type="match status" value="1"/>
</dbReference>
<reference evidence="2" key="2">
    <citation type="submission" date="2023-01" db="EMBL/GenBank/DDBJ databases">
        <authorList>
            <person name="Sun Q."/>
            <person name="Evtushenko L."/>
        </authorList>
    </citation>
    <scope>NUCLEOTIDE SEQUENCE</scope>
    <source>
        <strain evidence="2">VKM Ac-2007</strain>
    </source>
</reference>
<evidence type="ECO:0000259" key="1">
    <source>
        <dbReference type="PROSITE" id="PS50943"/>
    </source>
</evidence>
<evidence type="ECO:0000313" key="2">
    <source>
        <dbReference type="EMBL" id="GLK10095.1"/>
    </source>
</evidence>
<feature type="domain" description="HTH cro/C1-type" evidence="1">
    <location>
        <begin position="18"/>
        <end position="70"/>
    </location>
</feature>
<reference evidence="2" key="1">
    <citation type="journal article" date="2014" name="Int. J. Syst. Evol. Microbiol.">
        <title>Complete genome sequence of Corynebacterium casei LMG S-19264T (=DSM 44701T), isolated from a smear-ripened cheese.</title>
        <authorList>
            <consortium name="US DOE Joint Genome Institute (JGI-PGF)"/>
            <person name="Walter F."/>
            <person name="Albersmeier A."/>
            <person name="Kalinowski J."/>
            <person name="Ruckert C."/>
        </authorList>
    </citation>
    <scope>NUCLEOTIDE SEQUENCE</scope>
    <source>
        <strain evidence="2">VKM Ac-2007</strain>
    </source>
</reference>